<dbReference type="EMBL" id="CDMY01000619">
    <property type="protein sequence ID" value="CEM26555.1"/>
    <property type="molecule type" value="Genomic_DNA"/>
</dbReference>
<keyword evidence="2" id="KW-0472">Membrane</keyword>
<dbReference type="OrthoDB" id="438684at2759"/>
<feature type="transmembrane region" description="Helical" evidence="2">
    <location>
        <begin position="466"/>
        <end position="486"/>
    </location>
</feature>
<keyword evidence="4" id="KW-1185">Reference proteome</keyword>
<dbReference type="AlphaFoldDB" id="A0A0G4GC61"/>
<dbReference type="PhylomeDB" id="A0A0G4GC61"/>
<evidence type="ECO:0000256" key="2">
    <source>
        <dbReference type="SAM" id="Phobius"/>
    </source>
</evidence>
<evidence type="ECO:0000256" key="1">
    <source>
        <dbReference type="SAM" id="MobiDB-lite"/>
    </source>
</evidence>
<reference evidence="3 4" key="1">
    <citation type="submission" date="2014-11" db="EMBL/GenBank/DDBJ databases">
        <authorList>
            <person name="Zhu J."/>
            <person name="Qi W."/>
            <person name="Song R."/>
        </authorList>
    </citation>
    <scope>NUCLEOTIDE SEQUENCE [LARGE SCALE GENOMIC DNA]</scope>
</reference>
<dbReference type="Proteomes" id="UP000041254">
    <property type="component" value="Unassembled WGS sequence"/>
</dbReference>
<feature type="region of interest" description="Disordered" evidence="1">
    <location>
        <begin position="513"/>
        <end position="534"/>
    </location>
</feature>
<organism evidence="3 4">
    <name type="scientific">Vitrella brassicaformis (strain CCMP3155)</name>
    <dbReference type="NCBI Taxonomy" id="1169540"/>
    <lineage>
        <taxon>Eukaryota</taxon>
        <taxon>Sar</taxon>
        <taxon>Alveolata</taxon>
        <taxon>Colpodellida</taxon>
        <taxon>Vitrellaceae</taxon>
        <taxon>Vitrella</taxon>
    </lineage>
</organism>
<name>A0A0G4GC61_VITBC</name>
<dbReference type="SUPFAM" id="SSF101898">
    <property type="entry name" value="NHL repeat"/>
    <property type="match status" value="1"/>
</dbReference>
<proteinExistence type="predicted"/>
<accession>A0A0G4GC61</accession>
<dbReference type="InParanoid" id="A0A0G4GC61"/>
<evidence type="ECO:0000313" key="4">
    <source>
        <dbReference type="Proteomes" id="UP000041254"/>
    </source>
</evidence>
<feature type="compositionally biased region" description="Gly residues" evidence="1">
    <location>
        <begin position="580"/>
        <end position="593"/>
    </location>
</feature>
<gene>
    <name evidence="3" type="ORF">Vbra_17396</name>
</gene>
<feature type="region of interest" description="Disordered" evidence="1">
    <location>
        <begin position="574"/>
        <end position="609"/>
    </location>
</feature>
<dbReference type="VEuPathDB" id="CryptoDB:Vbra_17396"/>
<keyword evidence="2" id="KW-1133">Transmembrane helix</keyword>
<dbReference type="OMA" id="REVQDDH"/>
<protein>
    <submittedName>
        <fullName evidence="3">Uncharacterized protein</fullName>
    </submittedName>
</protein>
<keyword evidence="2" id="KW-0812">Transmembrane</keyword>
<evidence type="ECO:0000313" key="3">
    <source>
        <dbReference type="EMBL" id="CEM26555.1"/>
    </source>
</evidence>
<sequence>MDLLSQELREVETLIELHERKRGLLEKMRTALLAGEPVALPAAYRRLLQDKVPLLAEISFDDAHAPSRSAEDHMIERAAIQANFTVDFIRFIPVRSARPPTAGPKTDTTPGGVPTSLLVCVSREGHVGVYIHGGELTAYTQMEPSQPIRHVAVSTSIEDQHLVALGEGGEVLVYAIRIRHIKLSREEKKGRKSSHDERISLSMGPMLNVTLKFDVKGEWPPSVSDGLRNSTALACYQNRGVRYIVIGDREGGVSVLMRNTTFKGRVRVTEEEGGVTGLAGHTNTLFFRTHTMFGPFSPAMLDSNAPPCNPGLSSPIHDMVLDVTHPSRPIVSLEDGSVLAFETKGKACLVEFKYPQVSSRPLQLFAMRGYTLAFAQPDTTSASATTAQPASLIAFNTSAAESRSGAHGVTFRKTIRQQVLNFVGFRKPGQIDVVAMQTNATSVVVYEVVLTPPPPQTDLSPWFTNLRIPILLIAVVAVFVFQYFKVQNQRTSTRMKHDSRFDRDQMEELLSRTASYSSASRRGRLGGGQHRQYQQRGQHYYDDEPQETMGGVMGGGEESGHNEFERELRARHHVHRDDGGGGLGVGMGAGIGGRHTSDTVYGSEHEAYD</sequence>